<dbReference type="Gene3D" id="2.60.20.10">
    <property type="entry name" value="Crystallins"/>
    <property type="match status" value="1"/>
</dbReference>
<protein>
    <recommendedName>
        <fullName evidence="3">Beta/gamma crystallin 'Greek key' domain-containing protein</fullName>
    </recommendedName>
</protein>
<gene>
    <name evidence="1" type="ORF">BJP36_23500</name>
</gene>
<evidence type="ECO:0008006" key="3">
    <source>
        <dbReference type="Google" id="ProtNLM"/>
    </source>
</evidence>
<dbReference type="SUPFAM" id="SSF49695">
    <property type="entry name" value="gamma-Crystallin-like"/>
    <property type="match status" value="1"/>
</dbReference>
<dbReference type="AlphaFoldDB" id="A0A1D9G458"/>
<dbReference type="InterPro" id="IPR011024">
    <property type="entry name" value="G_crystallin-like"/>
</dbReference>
<accession>A0A1D9G458</accession>
<dbReference type="Proteomes" id="UP000176944">
    <property type="component" value="Chromosome"/>
</dbReference>
<reference evidence="2" key="1">
    <citation type="submission" date="2016-10" db="EMBL/GenBank/DDBJ databases">
        <title>Comparative genomics uncovers the prolific and rare metabolic potential of the cyanobacterial genus Moorea.</title>
        <authorList>
            <person name="Leao T."/>
            <person name="Castelao G."/>
            <person name="Korobeynikov A."/>
            <person name="Monroe E.A."/>
            <person name="Podell S."/>
            <person name="Glukhov E."/>
            <person name="Allen E."/>
            <person name="Gerwick W.H."/>
            <person name="Gerwick L."/>
        </authorList>
    </citation>
    <scope>NUCLEOTIDE SEQUENCE [LARGE SCALE GENOMIC DNA]</scope>
    <source>
        <strain evidence="2">JHB</strain>
    </source>
</reference>
<evidence type="ECO:0000313" key="2">
    <source>
        <dbReference type="Proteomes" id="UP000176944"/>
    </source>
</evidence>
<proteinExistence type="predicted"/>
<name>A0A1D9G458_MOOP1</name>
<sequence length="127" mass="13721">MSNIDNQFQNLDDIPALKELSDETAAACSGGVRLVAFDKPGFSGFKKRFGQRNGNSLDIRSVGGSINNKISSLKVFGGNSSLYKVTLFDGRNFQGKRESFTVPQGQGLSSLGNFINNKTSSIKVRPL</sequence>
<evidence type="ECO:0000313" key="1">
    <source>
        <dbReference type="EMBL" id="AOY82432.1"/>
    </source>
</evidence>
<organism evidence="1 2">
    <name type="scientific">Moorena producens (strain JHB)</name>
    <dbReference type="NCBI Taxonomy" id="1454205"/>
    <lineage>
        <taxon>Bacteria</taxon>
        <taxon>Bacillati</taxon>
        <taxon>Cyanobacteriota</taxon>
        <taxon>Cyanophyceae</taxon>
        <taxon>Coleofasciculales</taxon>
        <taxon>Coleofasciculaceae</taxon>
        <taxon>Moorena</taxon>
    </lineage>
</organism>
<dbReference type="EMBL" id="CP017708">
    <property type="protein sequence ID" value="AOY82432.1"/>
    <property type="molecule type" value="Genomic_DNA"/>
</dbReference>